<evidence type="ECO:0000313" key="8">
    <source>
        <dbReference type="EMBL" id="KAK3857235.1"/>
    </source>
</evidence>
<reference evidence="8" key="1">
    <citation type="submission" date="2023-10" db="EMBL/GenBank/DDBJ databases">
        <title>Genome assemblies of two species of porcelain crab, Petrolisthes cinctipes and Petrolisthes manimaculis (Anomura: Porcellanidae).</title>
        <authorList>
            <person name="Angst P."/>
        </authorList>
    </citation>
    <scope>NUCLEOTIDE SEQUENCE</scope>
    <source>
        <strain evidence="8">PB745_01</strain>
        <tissue evidence="8">Gill</tissue>
    </source>
</reference>
<keyword evidence="1" id="KW-0479">Metal-binding</keyword>
<dbReference type="Proteomes" id="UP001286313">
    <property type="component" value="Unassembled WGS sequence"/>
</dbReference>
<feature type="domain" description="C2H2-type" evidence="7">
    <location>
        <begin position="93"/>
        <end position="120"/>
    </location>
</feature>
<name>A0AAE1ENL9_PETCI</name>
<keyword evidence="3 5" id="KW-0863">Zinc-finger</keyword>
<evidence type="ECO:0000256" key="1">
    <source>
        <dbReference type="ARBA" id="ARBA00022723"/>
    </source>
</evidence>
<dbReference type="GO" id="GO:0008270">
    <property type="term" value="F:zinc ion binding"/>
    <property type="evidence" value="ECO:0007669"/>
    <property type="project" value="UniProtKB-KW"/>
</dbReference>
<sequence length="151" mass="16131">MFQQQAGPSGLHRHSGREGMTDEGEGGGGGRRGEGGGGGGLYPPHLLGDLPPTDPSHLTNQTGSTLLGGGSGGGGGVGDGWPVCRDEQGRLCYRCVYCSRVDSDKSKWRRHLRSHTGEKPFQCAKCPYRAATKHAVLRHDKFRHSYNTVAM</sequence>
<protein>
    <recommendedName>
        <fullName evidence="7">C2H2-type domain-containing protein</fullName>
    </recommendedName>
</protein>
<evidence type="ECO:0000256" key="3">
    <source>
        <dbReference type="ARBA" id="ARBA00022771"/>
    </source>
</evidence>
<dbReference type="PROSITE" id="PS50157">
    <property type="entry name" value="ZINC_FINGER_C2H2_2"/>
    <property type="match status" value="1"/>
</dbReference>
<dbReference type="SUPFAM" id="SSF57667">
    <property type="entry name" value="beta-beta-alpha zinc fingers"/>
    <property type="match status" value="1"/>
</dbReference>
<comment type="caution">
    <text evidence="8">The sequence shown here is derived from an EMBL/GenBank/DDBJ whole genome shotgun (WGS) entry which is preliminary data.</text>
</comment>
<evidence type="ECO:0000256" key="4">
    <source>
        <dbReference type="ARBA" id="ARBA00022833"/>
    </source>
</evidence>
<keyword evidence="2" id="KW-0677">Repeat</keyword>
<feature type="compositionally biased region" description="Gly residues" evidence="6">
    <location>
        <begin position="66"/>
        <end position="79"/>
    </location>
</feature>
<keyword evidence="9" id="KW-1185">Reference proteome</keyword>
<dbReference type="InterPro" id="IPR036236">
    <property type="entry name" value="Znf_C2H2_sf"/>
</dbReference>
<dbReference type="PANTHER" id="PTHR24403:SF67">
    <property type="entry name" value="FI01116P-RELATED"/>
    <property type="match status" value="1"/>
</dbReference>
<proteinExistence type="predicted"/>
<feature type="region of interest" description="Disordered" evidence="6">
    <location>
        <begin position="1"/>
        <end position="80"/>
    </location>
</feature>
<dbReference type="EMBL" id="JAWQEG010005658">
    <property type="protein sequence ID" value="KAK3857235.1"/>
    <property type="molecule type" value="Genomic_DNA"/>
</dbReference>
<dbReference type="GO" id="GO:0010468">
    <property type="term" value="P:regulation of gene expression"/>
    <property type="evidence" value="ECO:0007669"/>
    <property type="project" value="TreeGrafter"/>
</dbReference>
<dbReference type="AlphaFoldDB" id="A0AAE1ENL9"/>
<dbReference type="InterPro" id="IPR050688">
    <property type="entry name" value="Zinc_finger/UBP_domain"/>
</dbReference>
<evidence type="ECO:0000256" key="6">
    <source>
        <dbReference type="SAM" id="MobiDB-lite"/>
    </source>
</evidence>
<organism evidence="8 9">
    <name type="scientific">Petrolisthes cinctipes</name>
    <name type="common">Flat porcelain crab</name>
    <dbReference type="NCBI Taxonomy" id="88211"/>
    <lineage>
        <taxon>Eukaryota</taxon>
        <taxon>Metazoa</taxon>
        <taxon>Ecdysozoa</taxon>
        <taxon>Arthropoda</taxon>
        <taxon>Crustacea</taxon>
        <taxon>Multicrustacea</taxon>
        <taxon>Malacostraca</taxon>
        <taxon>Eumalacostraca</taxon>
        <taxon>Eucarida</taxon>
        <taxon>Decapoda</taxon>
        <taxon>Pleocyemata</taxon>
        <taxon>Anomura</taxon>
        <taxon>Galatheoidea</taxon>
        <taxon>Porcellanidae</taxon>
        <taxon>Petrolisthes</taxon>
    </lineage>
</organism>
<evidence type="ECO:0000256" key="5">
    <source>
        <dbReference type="PROSITE-ProRule" id="PRU00042"/>
    </source>
</evidence>
<evidence type="ECO:0000313" key="9">
    <source>
        <dbReference type="Proteomes" id="UP001286313"/>
    </source>
</evidence>
<accession>A0AAE1ENL9</accession>
<evidence type="ECO:0000259" key="7">
    <source>
        <dbReference type="PROSITE" id="PS50157"/>
    </source>
</evidence>
<feature type="compositionally biased region" description="Gly residues" evidence="6">
    <location>
        <begin position="26"/>
        <end position="41"/>
    </location>
</feature>
<dbReference type="GO" id="GO:0005634">
    <property type="term" value="C:nucleus"/>
    <property type="evidence" value="ECO:0007669"/>
    <property type="project" value="TreeGrafter"/>
</dbReference>
<dbReference type="PANTHER" id="PTHR24403">
    <property type="entry name" value="ZINC FINGER PROTEIN"/>
    <property type="match status" value="1"/>
</dbReference>
<evidence type="ECO:0000256" key="2">
    <source>
        <dbReference type="ARBA" id="ARBA00022737"/>
    </source>
</evidence>
<dbReference type="SMART" id="SM00355">
    <property type="entry name" value="ZnF_C2H2"/>
    <property type="match status" value="2"/>
</dbReference>
<gene>
    <name evidence="8" type="ORF">Pcinc_036499</name>
</gene>
<keyword evidence="4" id="KW-0862">Zinc</keyword>
<dbReference type="InterPro" id="IPR013087">
    <property type="entry name" value="Znf_C2H2_type"/>
</dbReference>
<dbReference type="Gene3D" id="3.30.160.60">
    <property type="entry name" value="Classic Zinc Finger"/>
    <property type="match status" value="2"/>
</dbReference>